<feature type="non-terminal residue" evidence="1">
    <location>
        <position position="1"/>
    </location>
</feature>
<dbReference type="Proteomes" id="UP000234667">
    <property type="component" value="Unassembled WGS sequence"/>
</dbReference>
<accession>A0A2J5P785</accession>
<protein>
    <submittedName>
        <fullName evidence="1">Shikimate 5-dehydrogenase</fullName>
        <ecNumber evidence="1">1.1.1.25</ecNumber>
    </submittedName>
</protein>
<organism evidence="1 2">
    <name type="scientific">Klebsiella michiganensis</name>
    <dbReference type="NCBI Taxonomy" id="1134687"/>
    <lineage>
        <taxon>Bacteria</taxon>
        <taxon>Pseudomonadati</taxon>
        <taxon>Pseudomonadota</taxon>
        <taxon>Gammaproteobacteria</taxon>
        <taxon>Enterobacterales</taxon>
        <taxon>Enterobacteriaceae</taxon>
        <taxon>Klebsiella/Raoultella group</taxon>
        <taxon>Klebsiella</taxon>
    </lineage>
</organism>
<dbReference type="Gene3D" id="3.40.50.720">
    <property type="entry name" value="NAD(P)-binding Rossmann-like Domain"/>
    <property type="match status" value="1"/>
</dbReference>
<name>A0A2J5P785_9ENTR</name>
<evidence type="ECO:0000313" key="1">
    <source>
        <dbReference type="EMBL" id="PLO61859.1"/>
    </source>
</evidence>
<reference evidence="1 2" key="1">
    <citation type="submission" date="2017-11" db="EMBL/GenBank/DDBJ databases">
        <authorList>
            <person name="Han C.G."/>
        </authorList>
    </citation>
    <scope>NUCLEOTIDE SEQUENCE [LARGE SCALE GENOMIC DNA]</scope>
    <source>
        <strain evidence="1 2">A10</strain>
    </source>
</reference>
<gene>
    <name evidence="1" type="ORF">CWN49_32360</name>
</gene>
<dbReference type="GO" id="GO:0004764">
    <property type="term" value="F:shikimate 3-dehydrogenase (NADP+) activity"/>
    <property type="evidence" value="ECO:0007669"/>
    <property type="project" value="UniProtKB-EC"/>
</dbReference>
<dbReference type="EC" id="1.1.1.25" evidence="1"/>
<dbReference type="EMBL" id="PIDR01001669">
    <property type="protein sequence ID" value="PLO61859.1"/>
    <property type="molecule type" value="Genomic_DNA"/>
</dbReference>
<evidence type="ECO:0000313" key="2">
    <source>
        <dbReference type="Proteomes" id="UP000234667"/>
    </source>
</evidence>
<dbReference type="AlphaFoldDB" id="A0A2J5P785"/>
<sequence>LDKRVISGAEVIALQAVEQFALYTGVRPDAALVAEAAAFARG</sequence>
<keyword evidence="1" id="KW-0560">Oxidoreductase</keyword>
<reference evidence="1 2" key="2">
    <citation type="submission" date="2018-01" db="EMBL/GenBank/DDBJ databases">
        <title>Genomic study of Klebsiella pneumoniae.</title>
        <authorList>
            <person name="Yang Y."/>
            <person name="Bicalho R."/>
        </authorList>
    </citation>
    <scope>NUCLEOTIDE SEQUENCE [LARGE SCALE GENOMIC DNA]</scope>
    <source>
        <strain evidence="1 2">A10</strain>
    </source>
</reference>
<proteinExistence type="predicted"/>
<comment type="caution">
    <text evidence="1">The sequence shown here is derived from an EMBL/GenBank/DDBJ whole genome shotgun (WGS) entry which is preliminary data.</text>
</comment>